<evidence type="ECO:0000259" key="8">
    <source>
        <dbReference type="PROSITE" id="PS51910"/>
    </source>
</evidence>
<dbReference type="InterPro" id="IPR050314">
    <property type="entry name" value="Glycosyl_Hydrlase_18"/>
</dbReference>
<dbReference type="PROSITE" id="PS51910">
    <property type="entry name" value="GH18_2"/>
    <property type="match status" value="1"/>
</dbReference>
<proteinExistence type="inferred from homology"/>
<comment type="similarity">
    <text evidence="6">Belongs to the glycosyl hydrolase 18 family.</text>
</comment>
<feature type="domain" description="GH18" evidence="8">
    <location>
        <begin position="119"/>
        <end position="481"/>
    </location>
</feature>
<dbReference type="EMBL" id="GEDC01009571">
    <property type="protein sequence ID" value="JAS27727.1"/>
    <property type="molecule type" value="Transcribed_RNA"/>
</dbReference>
<evidence type="ECO:0000256" key="3">
    <source>
        <dbReference type="ARBA" id="ARBA00023180"/>
    </source>
</evidence>
<dbReference type="GO" id="GO:0005975">
    <property type="term" value="P:carbohydrate metabolic process"/>
    <property type="evidence" value="ECO:0007669"/>
    <property type="project" value="InterPro"/>
</dbReference>
<dbReference type="InterPro" id="IPR001223">
    <property type="entry name" value="Glyco_hydro18_cat"/>
</dbReference>
<evidence type="ECO:0000256" key="2">
    <source>
        <dbReference type="ARBA" id="ARBA00022801"/>
    </source>
</evidence>
<name>A0A1B6DPY5_9HEMI</name>
<dbReference type="Pfam" id="PF00704">
    <property type="entry name" value="Glyco_hydro_18"/>
    <property type="match status" value="1"/>
</dbReference>
<dbReference type="PANTHER" id="PTHR11177:SF390">
    <property type="entry name" value="CHITINASE 11"/>
    <property type="match status" value="1"/>
</dbReference>
<evidence type="ECO:0000256" key="5">
    <source>
        <dbReference type="RuleBase" id="RU000489"/>
    </source>
</evidence>
<sequence length="483" mass="55081">MTTNRPAPQVKYELLEKNRRSSITNSQTWTVFCLIILIICISIITLFTTWKKVNFTENDDEMDFIMFGPRKVGYSGYDRILSNRAKIYSMANFQAKSNSSWGDIDINVTTSNVMEVSDFKIVCYYSIPVNGSSIEQLWPSMLDPYLCTHINIAFATITNMTIQPSRPTDGQIYTEVVNLKQVNPSLKVLLSVEWFTSEGEMALVVSCKRNRKMFIEEAVKLLTAYSLDGLDIDWEFPSWPNNDINQRSNFTLLLKEFREYLDRMSVKQKPILTVAVAAPAPIINQAYDINEMKRYIDYINLMAYDFHSYTSYLPVTGPNAPLFEIDSEKGYFTTLNTNWSALYWMGKGMPAEKIVVGFPTYGHSFTLFNECNNGWYAPASGIGSLGVDGFVSYADVCKFITLEDSVIVFDGKNKVPFTYRKKEWISFDNEQSIAYKAEYAKWKGFGGVMLFSLNTDDFSAVCDGKTTFPLARRVKIVIEDDSL</sequence>
<dbReference type="InterPro" id="IPR011583">
    <property type="entry name" value="Chitinase_II/V-like_cat"/>
</dbReference>
<dbReference type="Gene3D" id="3.10.50.10">
    <property type="match status" value="1"/>
</dbReference>
<keyword evidence="7" id="KW-1133">Transmembrane helix</keyword>
<dbReference type="SUPFAM" id="SSF54556">
    <property type="entry name" value="Chitinase insertion domain"/>
    <property type="match status" value="1"/>
</dbReference>
<keyword evidence="3" id="KW-0325">Glycoprotein</keyword>
<dbReference type="GO" id="GO:0008061">
    <property type="term" value="F:chitin binding"/>
    <property type="evidence" value="ECO:0007669"/>
    <property type="project" value="InterPro"/>
</dbReference>
<dbReference type="AlphaFoldDB" id="A0A1B6DPY5"/>
<keyword evidence="7" id="KW-0472">Membrane</keyword>
<reference evidence="9" key="1">
    <citation type="submission" date="2015-12" db="EMBL/GenBank/DDBJ databases">
        <title>De novo transcriptome assembly of four potential Pierce s Disease insect vectors from Arizona vineyards.</title>
        <authorList>
            <person name="Tassone E.E."/>
        </authorList>
    </citation>
    <scope>NUCLEOTIDE SEQUENCE</scope>
</reference>
<keyword evidence="7" id="KW-0812">Transmembrane</keyword>
<dbReference type="GO" id="GO:0005576">
    <property type="term" value="C:extracellular region"/>
    <property type="evidence" value="ECO:0007669"/>
    <property type="project" value="TreeGrafter"/>
</dbReference>
<dbReference type="InterPro" id="IPR001579">
    <property type="entry name" value="Glyco_hydro_18_chit_AS"/>
</dbReference>
<evidence type="ECO:0000256" key="1">
    <source>
        <dbReference type="ARBA" id="ARBA00022729"/>
    </source>
</evidence>
<evidence type="ECO:0000256" key="7">
    <source>
        <dbReference type="SAM" id="Phobius"/>
    </source>
</evidence>
<evidence type="ECO:0000256" key="4">
    <source>
        <dbReference type="ARBA" id="ARBA00023295"/>
    </source>
</evidence>
<dbReference type="PROSITE" id="PS01095">
    <property type="entry name" value="GH18_1"/>
    <property type="match status" value="1"/>
</dbReference>
<keyword evidence="2 5" id="KW-0378">Hydrolase</keyword>
<dbReference type="PANTHER" id="PTHR11177">
    <property type="entry name" value="CHITINASE"/>
    <property type="match status" value="1"/>
</dbReference>
<protein>
    <recommendedName>
        <fullName evidence="8">GH18 domain-containing protein</fullName>
    </recommendedName>
</protein>
<dbReference type="GO" id="GO:0004568">
    <property type="term" value="F:chitinase activity"/>
    <property type="evidence" value="ECO:0007669"/>
    <property type="project" value="TreeGrafter"/>
</dbReference>
<keyword evidence="1" id="KW-0732">Signal</keyword>
<feature type="transmembrane region" description="Helical" evidence="7">
    <location>
        <begin position="29"/>
        <end position="50"/>
    </location>
</feature>
<dbReference type="SUPFAM" id="SSF51445">
    <property type="entry name" value="(Trans)glycosidases"/>
    <property type="match status" value="1"/>
</dbReference>
<evidence type="ECO:0000256" key="6">
    <source>
        <dbReference type="RuleBase" id="RU004453"/>
    </source>
</evidence>
<dbReference type="Gene3D" id="3.20.20.80">
    <property type="entry name" value="Glycosidases"/>
    <property type="match status" value="1"/>
</dbReference>
<evidence type="ECO:0000313" key="9">
    <source>
        <dbReference type="EMBL" id="JAS27727.1"/>
    </source>
</evidence>
<keyword evidence="4 5" id="KW-0326">Glycosidase</keyword>
<dbReference type="GO" id="GO:0006032">
    <property type="term" value="P:chitin catabolic process"/>
    <property type="evidence" value="ECO:0007669"/>
    <property type="project" value="TreeGrafter"/>
</dbReference>
<accession>A0A1B6DPY5</accession>
<dbReference type="FunFam" id="3.10.50.10:FF:000003">
    <property type="entry name" value="Class V chitinase CHIT5b"/>
    <property type="match status" value="1"/>
</dbReference>
<dbReference type="InterPro" id="IPR029070">
    <property type="entry name" value="Chitinase_insertion_sf"/>
</dbReference>
<gene>
    <name evidence="9" type="ORF">g.31439</name>
</gene>
<organism evidence="9">
    <name type="scientific">Clastoptera arizonana</name>
    <name type="common">Arizona spittle bug</name>
    <dbReference type="NCBI Taxonomy" id="38151"/>
    <lineage>
        <taxon>Eukaryota</taxon>
        <taxon>Metazoa</taxon>
        <taxon>Ecdysozoa</taxon>
        <taxon>Arthropoda</taxon>
        <taxon>Hexapoda</taxon>
        <taxon>Insecta</taxon>
        <taxon>Pterygota</taxon>
        <taxon>Neoptera</taxon>
        <taxon>Paraneoptera</taxon>
        <taxon>Hemiptera</taxon>
        <taxon>Auchenorrhyncha</taxon>
        <taxon>Cercopoidea</taxon>
        <taxon>Clastopteridae</taxon>
        <taxon>Clastoptera</taxon>
    </lineage>
</organism>
<dbReference type="SMART" id="SM00636">
    <property type="entry name" value="Glyco_18"/>
    <property type="match status" value="1"/>
</dbReference>
<dbReference type="InterPro" id="IPR017853">
    <property type="entry name" value="GH"/>
</dbReference>